<protein>
    <submittedName>
        <fullName evidence="1">XisI protein</fullName>
    </submittedName>
</protein>
<evidence type="ECO:0000313" key="1">
    <source>
        <dbReference type="EMBL" id="MBD2501973.1"/>
    </source>
</evidence>
<name>A0ABR8D6A5_9NOST</name>
<dbReference type="EMBL" id="JACJSG010000019">
    <property type="protein sequence ID" value="MBD2501973.1"/>
    <property type="molecule type" value="Genomic_DNA"/>
</dbReference>
<dbReference type="RefSeq" id="WP_190473893.1">
    <property type="nucleotide sequence ID" value="NZ_JACJSG010000019.1"/>
</dbReference>
<comment type="caution">
    <text evidence="1">The sequence shown here is derived from an EMBL/GenBank/DDBJ whole genome shotgun (WGS) entry which is preliminary data.</text>
</comment>
<evidence type="ECO:0000313" key="2">
    <source>
        <dbReference type="Proteomes" id="UP000661112"/>
    </source>
</evidence>
<organism evidence="1 2">
    <name type="scientific">Anabaena azotica FACHB-119</name>
    <dbReference type="NCBI Taxonomy" id="947527"/>
    <lineage>
        <taxon>Bacteria</taxon>
        <taxon>Bacillati</taxon>
        <taxon>Cyanobacteriota</taxon>
        <taxon>Cyanophyceae</taxon>
        <taxon>Nostocales</taxon>
        <taxon>Nostocaceae</taxon>
        <taxon>Anabaena</taxon>
        <taxon>Anabaena azotica</taxon>
    </lineage>
</organism>
<accession>A0ABR8D6A5</accession>
<dbReference type="InterPro" id="IPR035943">
    <property type="entry name" value="XisI-like_sf"/>
</dbReference>
<dbReference type="Gene3D" id="3.30.310.110">
    <property type="entry name" value="XisI-like"/>
    <property type="match status" value="1"/>
</dbReference>
<keyword evidence="2" id="KW-1185">Reference proteome</keyword>
<gene>
    <name evidence="1" type="ORF">H6G83_15385</name>
</gene>
<proteinExistence type="predicted"/>
<dbReference type="Pfam" id="PF08869">
    <property type="entry name" value="XisI"/>
    <property type="match status" value="1"/>
</dbReference>
<dbReference type="CDD" id="cd16382">
    <property type="entry name" value="XisI-like"/>
    <property type="match status" value="1"/>
</dbReference>
<dbReference type="Proteomes" id="UP000661112">
    <property type="component" value="Unassembled WGS sequence"/>
</dbReference>
<reference evidence="1 2" key="1">
    <citation type="journal article" date="2020" name="ISME J.">
        <title>Comparative genomics reveals insights into cyanobacterial evolution and habitat adaptation.</title>
        <authorList>
            <person name="Chen M.Y."/>
            <person name="Teng W.K."/>
            <person name="Zhao L."/>
            <person name="Hu C.X."/>
            <person name="Zhou Y.K."/>
            <person name="Han B.P."/>
            <person name="Song L.R."/>
            <person name="Shu W.S."/>
        </authorList>
    </citation>
    <scope>NUCLEOTIDE SEQUENCE [LARGE SCALE GENOMIC DNA]</scope>
    <source>
        <strain evidence="1 2">FACHB-119</strain>
    </source>
</reference>
<sequence>MKQNLNCDDSNPCKTSKLAVSSLIFDNENDHYQLTYVGWQGNKRVFGPVIHFDIPNGKIWIQYNGTEASLAKRLVDLGVPTLDIVIGFHSPFKRQFTGYAVE</sequence>
<dbReference type="SUPFAM" id="SSF143847">
    <property type="entry name" value="XisI-like"/>
    <property type="match status" value="1"/>
</dbReference>
<dbReference type="InterPro" id="IPR014968">
    <property type="entry name" value="XisI"/>
</dbReference>